<dbReference type="PANTHER" id="PTHR45650:SF14">
    <property type="entry name" value="GDSL ESTERASE_LIPASE 7-LIKE"/>
    <property type="match status" value="1"/>
</dbReference>
<accession>W9R9P0</accession>
<dbReference type="Pfam" id="PF00657">
    <property type="entry name" value="Lipase_GDSL"/>
    <property type="match status" value="1"/>
</dbReference>
<evidence type="ECO:0000256" key="6">
    <source>
        <dbReference type="ARBA" id="ARBA00022963"/>
    </source>
</evidence>
<keyword evidence="6" id="KW-0442">Lipid degradation</keyword>
<reference evidence="10" key="1">
    <citation type="submission" date="2013-01" db="EMBL/GenBank/DDBJ databases">
        <title>Draft Genome Sequence of a Mulberry Tree, Morus notabilis C.K. Schneid.</title>
        <authorList>
            <person name="He N."/>
            <person name="Zhao S."/>
        </authorList>
    </citation>
    <scope>NUCLEOTIDE SEQUENCE</scope>
</reference>
<evidence type="ECO:0000313" key="10">
    <source>
        <dbReference type="Proteomes" id="UP000030645"/>
    </source>
</evidence>
<evidence type="ECO:0000256" key="8">
    <source>
        <dbReference type="SAM" id="SignalP"/>
    </source>
</evidence>
<feature type="signal peptide" evidence="8">
    <location>
        <begin position="1"/>
        <end position="21"/>
    </location>
</feature>
<dbReference type="PANTHER" id="PTHR45650">
    <property type="entry name" value="GDSL-LIKE LIPASE/ACYLHYDROLASE-RELATED"/>
    <property type="match status" value="1"/>
</dbReference>
<keyword evidence="10" id="KW-1185">Reference proteome</keyword>
<dbReference type="GO" id="GO:0016788">
    <property type="term" value="F:hydrolase activity, acting on ester bonds"/>
    <property type="evidence" value="ECO:0007669"/>
    <property type="project" value="InterPro"/>
</dbReference>
<dbReference type="CDD" id="cd01837">
    <property type="entry name" value="SGNH_plant_lipase_like"/>
    <property type="match status" value="1"/>
</dbReference>
<dbReference type="InterPro" id="IPR035669">
    <property type="entry name" value="SGNH_plant_lipase-like"/>
</dbReference>
<dbReference type="EMBL" id="KE344761">
    <property type="protein sequence ID" value="EXB77637.1"/>
    <property type="molecule type" value="Genomic_DNA"/>
</dbReference>
<dbReference type="Proteomes" id="UP000030645">
    <property type="component" value="Unassembled WGS sequence"/>
</dbReference>
<dbReference type="GO" id="GO:0016042">
    <property type="term" value="P:lipid catabolic process"/>
    <property type="evidence" value="ECO:0007669"/>
    <property type="project" value="UniProtKB-KW"/>
</dbReference>
<keyword evidence="7" id="KW-0443">Lipid metabolism</keyword>
<dbReference type="AlphaFoldDB" id="W9R9P0"/>
<sequence length="416" mass="46277">MAKLFPLWLVILFYFSRLARSSPLAPALYVFGDSLFDSGNNNLLPTLAKADYLPYGVNFDQGVTGRFTNGKTVADFIARSSPLAPALYVFGDSLFDSGNNNLLPTLAKADYLPYGVNFDQGVTGRFTNGKTVADFIADYLGLPNPPPYLSIRGSAAVTGLNYASGSCGILPETGSQYGKCLNMKDQIDLFEITTTYNTSELRRYFKNPQDFSHYLSKSIFIFSVGNNDYINNYLERQFSIRKNYSPRSFAQLLVDELAQHFQRLYKLGARKVIMFELGPLGCLPSITRKRNHGTKCVEEINQLASYFNERLPPMLNNLTSTLQGSTFVLGHANWLAYDAIQNPTKYALMDARNPCCTTWLNGTSGCIPFLTPCDGTNNHFFWDAYHLTESACSVIASGCFNDSSVCSPFIKQLVEI</sequence>
<dbReference type="InterPro" id="IPR001087">
    <property type="entry name" value="GDSL"/>
</dbReference>
<evidence type="ECO:0000313" key="9">
    <source>
        <dbReference type="EMBL" id="EXB77637.1"/>
    </source>
</evidence>
<protein>
    <submittedName>
        <fullName evidence="9">GDSL esterase/lipase 7</fullName>
    </submittedName>
</protein>
<feature type="chain" id="PRO_5004932445" evidence="8">
    <location>
        <begin position="22"/>
        <end position="416"/>
    </location>
</feature>
<evidence type="ECO:0000256" key="2">
    <source>
        <dbReference type="ARBA" id="ARBA00008668"/>
    </source>
</evidence>
<evidence type="ECO:0000256" key="3">
    <source>
        <dbReference type="ARBA" id="ARBA00022525"/>
    </source>
</evidence>
<keyword evidence="5" id="KW-0378">Hydrolase</keyword>
<evidence type="ECO:0000256" key="4">
    <source>
        <dbReference type="ARBA" id="ARBA00022729"/>
    </source>
</evidence>
<dbReference type="eggNOG" id="ENOG502QR84">
    <property type="taxonomic scope" value="Eukaryota"/>
</dbReference>
<dbReference type="STRING" id="981085.W9R9P0"/>
<dbReference type="Gene3D" id="3.40.50.1110">
    <property type="entry name" value="SGNH hydrolase"/>
    <property type="match status" value="2"/>
</dbReference>
<keyword evidence="4 8" id="KW-0732">Signal</keyword>
<dbReference type="GO" id="GO:0005576">
    <property type="term" value="C:extracellular region"/>
    <property type="evidence" value="ECO:0007669"/>
    <property type="project" value="UniProtKB-SubCell"/>
</dbReference>
<comment type="similarity">
    <text evidence="2">Belongs to the 'GDSL' lipolytic enzyme family.</text>
</comment>
<evidence type="ECO:0000256" key="5">
    <source>
        <dbReference type="ARBA" id="ARBA00022801"/>
    </source>
</evidence>
<name>W9R9P0_9ROSA</name>
<proteinExistence type="inferred from homology"/>
<comment type="subcellular location">
    <subcellularLocation>
        <location evidence="1">Secreted</location>
    </subcellularLocation>
</comment>
<keyword evidence="3" id="KW-0964">Secreted</keyword>
<evidence type="ECO:0000256" key="1">
    <source>
        <dbReference type="ARBA" id="ARBA00004613"/>
    </source>
</evidence>
<dbReference type="InterPro" id="IPR051238">
    <property type="entry name" value="GDSL_esterase/lipase"/>
</dbReference>
<gene>
    <name evidence="9" type="ORF">L484_018153</name>
</gene>
<evidence type="ECO:0000256" key="7">
    <source>
        <dbReference type="ARBA" id="ARBA00023098"/>
    </source>
</evidence>
<dbReference type="InterPro" id="IPR036514">
    <property type="entry name" value="SGNH_hydro_sf"/>
</dbReference>
<organism evidence="9 10">
    <name type="scientific">Morus notabilis</name>
    <dbReference type="NCBI Taxonomy" id="981085"/>
    <lineage>
        <taxon>Eukaryota</taxon>
        <taxon>Viridiplantae</taxon>
        <taxon>Streptophyta</taxon>
        <taxon>Embryophyta</taxon>
        <taxon>Tracheophyta</taxon>
        <taxon>Spermatophyta</taxon>
        <taxon>Magnoliopsida</taxon>
        <taxon>eudicotyledons</taxon>
        <taxon>Gunneridae</taxon>
        <taxon>Pentapetalae</taxon>
        <taxon>rosids</taxon>
        <taxon>fabids</taxon>
        <taxon>Rosales</taxon>
        <taxon>Moraceae</taxon>
        <taxon>Moreae</taxon>
        <taxon>Morus</taxon>
    </lineage>
</organism>